<proteinExistence type="predicted"/>
<evidence type="ECO:0000313" key="3">
    <source>
        <dbReference type="Proteomes" id="UP001178508"/>
    </source>
</evidence>
<evidence type="ECO:0000256" key="1">
    <source>
        <dbReference type="SAM" id="MobiDB-lite"/>
    </source>
</evidence>
<accession>A0AAV1FDK5</accession>
<dbReference type="Proteomes" id="UP001178508">
    <property type="component" value="Chromosome 7"/>
</dbReference>
<gene>
    <name evidence="2" type="ORF">XNOV1_A000174</name>
</gene>
<sequence length="127" mass="13822">MRVKEEGGRFMGGDTCKQTETSSSSSSQVAESFSAYMSQNAPPSAMTDSSLPGEVSRKTSSKNKDPRVTVKMKMKMKSPPPPAPPPPPRELSEGAARPADKQTFWIMALFFFFCHGNVSLQRSDQSG</sequence>
<dbReference type="EMBL" id="OY660870">
    <property type="protein sequence ID" value="CAJ1059467.1"/>
    <property type="molecule type" value="Genomic_DNA"/>
</dbReference>
<feature type="compositionally biased region" description="Pro residues" evidence="1">
    <location>
        <begin position="78"/>
        <end position="89"/>
    </location>
</feature>
<name>A0AAV1FDK5_XYRNO</name>
<reference evidence="2" key="1">
    <citation type="submission" date="2023-08" db="EMBL/GenBank/DDBJ databases">
        <authorList>
            <person name="Alioto T."/>
            <person name="Alioto T."/>
            <person name="Gomez Garrido J."/>
        </authorList>
    </citation>
    <scope>NUCLEOTIDE SEQUENCE</scope>
</reference>
<dbReference type="AlphaFoldDB" id="A0AAV1FDK5"/>
<feature type="compositionally biased region" description="Polar residues" evidence="1">
    <location>
        <begin position="36"/>
        <end position="50"/>
    </location>
</feature>
<feature type="compositionally biased region" description="Low complexity" evidence="1">
    <location>
        <begin position="18"/>
        <end position="35"/>
    </location>
</feature>
<keyword evidence="3" id="KW-1185">Reference proteome</keyword>
<evidence type="ECO:0000313" key="2">
    <source>
        <dbReference type="EMBL" id="CAJ1059467.1"/>
    </source>
</evidence>
<feature type="region of interest" description="Disordered" evidence="1">
    <location>
        <begin position="1"/>
        <end position="97"/>
    </location>
</feature>
<protein>
    <submittedName>
        <fullName evidence="2">Uncharacterized protein</fullName>
    </submittedName>
</protein>
<organism evidence="2 3">
    <name type="scientific">Xyrichtys novacula</name>
    <name type="common">Pearly razorfish</name>
    <name type="synonym">Hemipteronotus novacula</name>
    <dbReference type="NCBI Taxonomy" id="13765"/>
    <lineage>
        <taxon>Eukaryota</taxon>
        <taxon>Metazoa</taxon>
        <taxon>Chordata</taxon>
        <taxon>Craniata</taxon>
        <taxon>Vertebrata</taxon>
        <taxon>Euteleostomi</taxon>
        <taxon>Actinopterygii</taxon>
        <taxon>Neopterygii</taxon>
        <taxon>Teleostei</taxon>
        <taxon>Neoteleostei</taxon>
        <taxon>Acanthomorphata</taxon>
        <taxon>Eupercaria</taxon>
        <taxon>Labriformes</taxon>
        <taxon>Labridae</taxon>
        <taxon>Xyrichtys</taxon>
    </lineage>
</organism>